<evidence type="ECO:0000256" key="6">
    <source>
        <dbReference type="SAM" id="SignalP"/>
    </source>
</evidence>
<dbReference type="GO" id="GO:1901678">
    <property type="term" value="P:iron coordination entity transport"/>
    <property type="evidence" value="ECO:0007669"/>
    <property type="project" value="UniProtKB-ARBA"/>
</dbReference>
<dbReference type="NCBIfam" id="NF008200">
    <property type="entry name" value="PRK10957.1"/>
    <property type="match status" value="1"/>
</dbReference>
<sequence>MIERGLRRMAVLLLGVALCACGRAGGEAGVAGPAWRSFANADGSVTVIPHAPQRILSTSVAISGTLLAIDAPLVASASNARGQYFAQWAAVARARGVENAWPVGAVNLEAAYAVRPDLIVVALNGNDSAMPQLAELRRIAPTIVLDYGDRTWQELALELGRATGHEQRAAERIAEFDQRVAQVRARIVPPAGKTNIVSFNGAGMGNPVATGESAHGRLLAALGFDLEEPDPAWQTNTATRKDFIWAPYENLPRLQARTTFLLGTDEAGTGRFLADPLLANLPSVRARQVHGLGRNSFRVDYYSAGEIVDGIDARFGR</sequence>
<dbReference type="PANTHER" id="PTHR30532:SF24">
    <property type="entry name" value="FERRIC ENTEROBACTIN-BINDING PERIPLASMIC PROTEIN FEPB"/>
    <property type="match status" value="1"/>
</dbReference>
<name>A0A0R0DQR9_9GAMM</name>
<gene>
    <name evidence="8" type="ORF">ABB34_10245</name>
</gene>
<dbReference type="PROSITE" id="PS51257">
    <property type="entry name" value="PROKAR_LIPOPROTEIN"/>
    <property type="match status" value="1"/>
</dbReference>
<evidence type="ECO:0000256" key="5">
    <source>
        <dbReference type="ARBA" id="ARBA00022729"/>
    </source>
</evidence>
<keyword evidence="9" id="KW-1185">Reference proteome</keyword>
<evidence type="ECO:0000259" key="7">
    <source>
        <dbReference type="PROSITE" id="PS50983"/>
    </source>
</evidence>
<dbReference type="STRING" id="659018.ABB34_10245"/>
<dbReference type="GO" id="GO:0030288">
    <property type="term" value="C:outer membrane-bounded periplasmic space"/>
    <property type="evidence" value="ECO:0007669"/>
    <property type="project" value="TreeGrafter"/>
</dbReference>
<dbReference type="Gene3D" id="3.40.50.1980">
    <property type="entry name" value="Nitrogenase molybdenum iron protein domain"/>
    <property type="match status" value="2"/>
</dbReference>
<dbReference type="PANTHER" id="PTHR30532">
    <property type="entry name" value="IRON III DICITRATE-BINDING PERIPLASMIC PROTEIN"/>
    <property type="match status" value="1"/>
</dbReference>
<dbReference type="InterPro" id="IPR002491">
    <property type="entry name" value="ABC_transptr_periplasmic_BD"/>
</dbReference>
<evidence type="ECO:0000256" key="3">
    <source>
        <dbReference type="ARBA" id="ARBA00022448"/>
    </source>
</evidence>
<dbReference type="Proteomes" id="UP000050940">
    <property type="component" value="Unassembled WGS sequence"/>
</dbReference>
<feature type="chain" id="PRO_5006396175" evidence="6">
    <location>
        <begin position="25"/>
        <end position="317"/>
    </location>
</feature>
<proteinExistence type="inferred from homology"/>
<feature type="signal peptide" evidence="6">
    <location>
        <begin position="1"/>
        <end position="24"/>
    </location>
</feature>
<comment type="similarity">
    <text evidence="2">Belongs to the bacterial solute-binding protein 8 family.</text>
</comment>
<dbReference type="InterPro" id="IPR051313">
    <property type="entry name" value="Bact_iron-sidero_bind"/>
</dbReference>
<evidence type="ECO:0000313" key="8">
    <source>
        <dbReference type="EMBL" id="KRG84187.1"/>
    </source>
</evidence>
<keyword evidence="4" id="KW-0406">Ion transport</keyword>
<evidence type="ECO:0000256" key="1">
    <source>
        <dbReference type="ARBA" id="ARBA00004196"/>
    </source>
</evidence>
<evidence type="ECO:0000256" key="4">
    <source>
        <dbReference type="ARBA" id="ARBA00022496"/>
    </source>
</evidence>
<comment type="caution">
    <text evidence="8">The sequence shown here is derived from an EMBL/GenBank/DDBJ whole genome shotgun (WGS) entry which is preliminary data.</text>
</comment>
<protein>
    <submittedName>
        <fullName evidence="8">Antibiotic ABC transporter substrate-binding protein</fullName>
    </submittedName>
</protein>
<evidence type="ECO:0000313" key="9">
    <source>
        <dbReference type="Proteomes" id="UP000050940"/>
    </source>
</evidence>
<accession>A0A0R0DQR9</accession>
<keyword evidence="4" id="KW-0410">Iron transport</keyword>
<comment type="subcellular location">
    <subcellularLocation>
        <location evidence="1">Cell envelope</location>
    </subcellularLocation>
</comment>
<organism evidence="8 9">
    <name type="scientific">Stenotrophomonas daejeonensis</name>
    <dbReference type="NCBI Taxonomy" id="659018"/>
    <lineage>
        <taxon>Bacteria</taxon>
        <taxon>Pseudomonadati</taxon>
        <taxon>Pseudomonadota</taxon>
        <taxon>Gammaproteobacteria</taxon>
        <taxon>Lysobacterales</taxon>
        <taxon>Lysobacteraceae</taxon>
        <taxon>Stenotrophomonas</taxon>
    </lineage>
</organism>
<evidence type="ECO:0000256" key="2">
    <source>
        <dbReference type="ARBA" id="ARBA00008814"/>
    </source>
</evidence>
<dbReference type="EMBL" id="LDJP01000058">
    <property type="protein sequence ID" value="KRG84187.1"/>
    <property type="molecule type" value="Genomic_DNA"/>
</dbReference>
<keyword evidence="3" id="KW-0813">Transport</keyword>
<reference evidence="8 9" key="1">
    <citation type="submission" date="2015-05" db="EMBL/GenBank/DDBJ databases">
        <title>Genome sequencing and analysis of members of genus Stenotrophomonas.</title>
        <authorList>
            <person name="Patil P.P."/>
            <person name="Midha S."/>
            <person name="Patil P.B."/>
        </authorList>
    </citation>
    <scope>NUCLEOTIDE SEQUENCE [LARGE SCALE GENOMIC DNA]</scope>
    <source>
        <strain evidence="8 9">JCM 16244</strain>
    </source>
</reference>
<keyword evidence="5 6" id="KW-0732">Signal</keyword>
<dbReference type="SUPFAM" id="SSF53807">
    <property type="entry name" value="Helical backbone' metal receptor"/>
    <property type="match status" value="1"/>
</dbReference>
<dbReference type="PROSITE" id="PS50983">
    <property type="entry name" value="FE_B12_PBP"/>
    <property type="match status" value="1"/>
</dbReference>
<dbReference type="AlphaFoldDB" id="A0A0R0DQR9"/>
<keyword evidence="4" id="KW-0408">Iron</keyword>
<dbReference type="PATRIC" id="fig|659018.3.peg.2074"/>
<feature type="domain" description="Fe/B12 periplasmic-binding" evidence="7">
    <location>
        <begin position="54"/>
        <end position="317"/>
    </location>
</feature>
<dbReference type="Pfam" id="PF01497">
    <property type="entry name" value="Peripla_BP_2"/>
    <property type="match status" value="1"/>
</dbReference>